<reference evidence="2 3" key="1">
    <citation type="journal article" date="2020" name="IScience">
        <title>Genome Sequencing of the Endangered Kingdonia uniflora (Circaeasteraceae, Ranunculales) Reveals Potential Mechanisms of Evolutionary Specialization.</title>
        <authorList>
            <person name="Sun Y."/>
            <person name="Deng T."/>
            <person name="Zhang A."/>
            <person name="Moore M.J."/>
            <person name="Landis J.B."/>
            <person name="Lin N."/>
            <person name="Zhang H."/>
            <person name="Zhang X."/>
            <person name="Huang J."/>
            <person name="Zhang X."/>
            <person name="Sun H."/>
            <person name="Wang H."/>
        </authorList>
    </citation>
    <scope>NUCLEOTIDE SEQUENCE [LARGE SCALE GENOMIC DNA]</scope>
    <source>
        <strain evidence="2">TB1705</strain>
        <tissue evidence="2">Leaf</tissue>
    </source>
</reference>
<dbReference type="OrthoDB" id="2009966at2759"/>
<evidence type="ECO:0000313" key="2">
    <source>
        <dbReference type="EMBL" id="KAF6134836.1"/>
    </source>
</evidence>
<dbReference type="EMBL" id="JACGCM010002827">
    <property type="protein sequence ID" value="KAF6134836.1"/>
    <property type="molecule type" value="Genomic_DNA"/>
</dbReference>
<protein>
    <submittedName>
        <fullName evidence="2">Uncharacterized protein</fullName>
    </submittedName>
</protein>
<sequence>MPGFRGTRDPECSVTRSRSGMKKKRVEFEDVQPQFIPNPTQENFPRRCITQLQDGVSHIYYIRNELTNRDSMRVHGTFTTVIKVWKEISTILPVRDAVVNIFRQFIDICLGNSDNRIIQALTERCHIKSGNVSILHLRTYLTVADDRKDDITIVRAFILFMMGHLKFQMANDTVPLGYLTAVANLTRLPNMTGALLFLLPCTMVLIPQSRLGVPSLDLSNFLRIGSTSIVGLATLLSKKMLSSRPIRVSEHGRGGIGGKQITRQAIYLF</sequence>
<proteinExistence type="predicted"/>
<dbReference type="AlphaFoldDB" id="A0A7J7KWV2"/>
<evidence type="ECO:0000256" key="1">
    <source>
        <dbReference type="SAM" id="MobiDB-lite"/>
    </source>
</evidence>
<organism evidence="2 3">
    <name type="scientific">Kingdonia uniflora</name>
    <dbReference type="NCBI Taxonomy" id="39325"/>
    <lineage>
        <taxon>Eukaryota</taxon>
        <taxon>Viridiplantae</taxon>
        <taxon>Streptophyta</taxon>
        <taxon>Embryophyta</taxon>
        <taxon>Tracheophyta</taxon>
        <taxon>Spermatophyta</taxon>
        <taxon>Magnoliopsida</taxon>
        <taxon>Ranunculales</taxon>
        <taxon>Circaeasteraceae</taxon>
        <taxon>Kingdonia</taxon>
    </lineage>
</organism>
<name>A0A7J7KWV2_9MAGN</name>
<accession>A0A7J7KWV2</accession>
<gene>
    <name evidence="2" type="ORF">GIB67_002237</name>
</gene>
<comment type="caution">
    <text evidence="2">The sequence shown here is derived from an EMBL/GenBank/DDBJ whole genome shotgun (WGS) entry which is preliminary data.</text>
</comment>
<feature type="region of interest" description="Disordered" evidence="1">
    <location>
        <begin position="1"/>
        <end position="20"/>
    </location>
</feature>
<keyword evidence="3" id="KW-1185">Reference proteome</keyword>
<dbReference type="Proteomes" id="UP000541444">
    <property type="component" value="Unassembled WGS sequence"/>
</dbReference>
<evidence type="ECO:0000313" key="3">
    <source>
        <dbReference type="Proteomes" id="UP000541444"/>
    </source>
</evidence>
<feature type="compositionally biased region" description="Basic and acidic residues" evidence="1">
    <location>
        <begin position="1"/>
        <end position="11"/>
    </location>
</feature>